<evidence type="ECO:0000313" key="3">
    <source>
        <dbReference type="Proteomes" id="UP000271010"/>
    </source>
</evidence>
<keyword evidence="3" id="KW-1185">Reference proteome</keyword>
<accession>A0A3M9N420</accession>
<evidence type="ECO:0000259" key="1">
    <source>
        <dbReference type="PROSITE" id="PS51704"/>
    </source>
</evidence>
<evidence type="ECO:0000313" key="2">
    <source>
        <dbReference type="EMBL" id="RNI32542.1"/>
    </source>
</evidence>
<dbReference type="GO" id="GO:0008081">
    <property type="term" value="F:phosphoric diester hydrolase activity"/>
    <property type="evidence" value="ECO:0007669"/>
    <property type="project" value="InterPro"/>
</dbReference>
<dbReference type="AlphaFoldDB" id="A0A3M9N420"/>
<protein>
    <submittedName>
        <fullName evidence="2">Glycerophosphodiester phosphodiesterase</fullName>
    </submittedName>
</protein>
<dbReference type="InterPro" id="IPR017946">
    <property type="entry name" value="PLC-like_Pdiesterase_TIM-brl"/>
</dbReference>
<dbReference type="EMBL" id="RJJE01000002">
    <property type="protein sequence ID" value="RNI32542.1"/>
    <property type="molecule type" value="Genomic_DNA"/>
</dbReference>
<comment type="caution">
    <text evidence="2">The sequence shown here is derived from an EMBL/GenBank/DDBJ whole genome shotgun (WGS) entry which is preliminary data.</text>
</comment>
<dbReference type="PROSITE" id="PS51257">
    <property type="entry name" value="PROKAR_LIPOPROTEIN"/>
    <property type="match status" value="1"/>
</dbReference>
<dbReference type="Proteomes" id="UP000271010">
    <property type="component" value="Unassembled WGS sequence"/>
</dbReference>
<dbReference type="Pfam" id="PF03009">
    <property type="entry name" value="GDPD"/>
    <property type="match status" value="1"/>
</dbReference>
<dbReference type="PANTHER" id="PTHR46211:SF14">
    <property type="entry name" value="GLYCEROPHOSPHODIESTER PHOSPHODIESTERASE"/>
    <property type="match status" value="1"/>
</dbReference>
<proteinExistence type="predicted"/>
<dbReference type="PROSITE" id="PS51704">
    <property type="entry name" value="GP_PDE"/>
    <property type="match status" value="1"/>
</dbReference>
<organism evidence="2 3">
    <name type="scientific">Rufibacter immobilis</name>
    <dbReference type="NCBI Taxonomy" id="1348778"/>
    <lineage>
        <taxon>Bacteria</taxon>
        <taxon>Pseudomonadati</taxon>
        <taxon>Bacteroidota</taxon>
        <taxon>Cytophagia</taxon>
        <taxon>Cytophagales</taxon>
        <taxon>Hymenobacteraceae</taxon>
        <taxon>Rufibacter</taxon>
    </lineage>
</organism>
<dbReference type="OrthoDB" id="384721at2"/>
<dbReference type="Gene3D" id="3.20.20.190">
    <property type="entry name" value="Phosphatidylinositol (PI) phosphodiesterase"/>
    <property type="match status" value="1"/>
</dbReference>
<dbReference type="PANTHER" id="PTHR46211">
    <property type="entry name" value="GLYCEROPHOSPHORYL DIESTER PHOSPHODIESTERASE"/>
    <property type="match status" value="1"/>
</dbReference>
<dbReference type="InterPro" id="IPR030395">
    <property type="entry name" value="GP_PDE_dom"/>
</dbReference>
<dbReference type="GO" id="GO:0006629">
    <property type="term" value="P:lipid metabolic process"/>
    <property type="evidence" value="ECO:0007669"/>
    <property type="project" value="InterPro"/>
</dbReference>
<reference evidence="2 3" key="1">
    <citation type="submission" date="2018-11" db="EMBL/GenBank/DDBJ databases">
        <title>Rufibacter latericius sp. nov., isolated from water in Baiyang Lake.</title>
        <authorList>
            <person name="Yang Y."/>
        </authorList>
    </citation>
    <scope>NUCLEOTIDE SEQUENCE [LARGE SCALE GENOMIC DNA]</scope>
    <source>
        <strain evidence="2 3">MCC P1</strain>
    </source>
</reference>
<feature type="domain" description="GP-PDE" evidence="1">
    <location>
        <begin position="49"/>
        <end position="295"/>
    </location>
</feature>
<name>A0A3M9N420_9BACT</name>
<sequence>MRKRSDLNWVLKWARQALLLSLLFFFVSACGSSGSSEQAIVLKKQLRKVSLVAHRGASGLAPENTLAAVKKALETTADYIEVDVHQSKDGQVVVIHDPTVDRTTNGTGRVADLTLAELKKLDAGAKHDSSFAGERIPTLAQVLRAVKGKKKLLIELKKGEDNYYQGLEENTLRLIREHRAEEWCVLQSFHDPILERIWQTDFVISTHKLMVGKIPLLPIYIDHELKFGNFERYSEATAINIHRYFASKALIKSLHNQGFKTFIWTEDSPKNIKKLFELGADGVMTNHPELVTRAE</sequence>
<dbReference type="SUPFAM" id="SSF51695">
    <property type="entry name" value="PLC-like phosphodiesterases"/>
    <property type="match status" value="1"/>
</dbReference>
<gene>
    <name evidence="2" type="ORF">EFA69_04275</name>
</gene>